<dbReference type="OrthoDB" id="9803470at2"/>
<dbReference type="InterPro" id="IPR014284">
    <property type="entry name" value="RNA_pol_sigma-70_dom"/>
</dbReference>
<dbReference type="EMBL" id="JACHVT010000005">
    <property type="protein sequence ID" value="MBB2987536.1"/>
    <property type="molecule type" value="Genomic_DNA"/>
</dbReference>
<sequence>MHFEEAVRADAARLHRLARRLTDSSHDAEDLLQDTYLLAWRSWERSGPPDRVTPWLVTICLNQARSRRRRTSSLPLTPEDVGAVLDADVVRQVTAGDVEDRVLGNLDTGRVRAALRRLPYAQRESLVLMDLCGLTAAESAGILDVPRGTVLSRVHRGRQALALLLLQTQEVS</sequence>
<dbReference type="InterPro" id="IPR039425">
    <property type="entry name" value="RNA_pol_sigma-70-like"/>
</dbReference>
<dbReference type="CDD" id="cd06171">
    <property type="entry name" value="Sigma70_r4"/>
    <property type="match status" value="1"/>
</dbReference>
<dbReference type="Gene3D" id="1.10.10.10">
    <property type="entry name" value="Winged helix-like DNA-binding domain superfamily/Winged helix DNA-binding domain"/>
    <property type="match status" value="1"/>
</dbReference>
<dbReference type="InterPro" id="IPR013324">
    <property type="entry name" value="RNA_pol_sigma_r3/r4-like"/>
</dbReference>
<feature type="domain" description="RNA polymerase sigma-70 region 2" evidence="7">
    <location>
        <begin position="8"/>
        <end position="72"/>
    </location>
</feature>
<evidence type="ECO:0000256" key="3">
    <source>
        <dbReference type="ARBA" id="ARBA00023082"/>
    </source>
</evidence>
<keyword evidence="5 6" id="KW-0804">Transcription</keyword>
<comment type="caution">
    <text evidence="10">The sequence shown here is derived from an EMBL/GenBank/DDBJ whole genome shotgun (WGS) entry which is preliminary data.</text>
</comment>
<dbReference type="PANTHER" id="PTHR43133">
    <property type="entry name" value="RNA POLYMERASE ECF-TYPE SIGMA FACTO"/>
    <property type="match status" value="1"/>
</dbReference>
<dbReference type="GO" id="GO:0003677">
    <property type="term" value="F:DNA binding"/>
    <property type="evidence" value="ECO:0007669"/>
    <property type="project" value="UniProtKB-KW"/>
</dbReference>
<dbReference type="PROSITE" id="PS01063">
    <property type="entry name" value="SIGMA70_ECF"/>
    <property type="match status" value="1"/>
</dbReference>
<dbReference type="NCBIfam" id="TIGR02937">
    <property type="entry name" value="sigma70-ECF"/>
    <property type="match status" value="1"/>
</dbReference>
<organism evidence="10 11">
    <name type="scientific">Terracoccus luteus</name>
    <dbReference type="NCBI Taxonomy" id="53356"/>
    <lineage>
        <taxon>Bacteria</taxon>
        <taxon>Bacillati</taxon>
        <taxon>Actinomycetota</taxon>
        <taxon>Actinomycetes</taxon>
        <taxon>Micrococcales</taxon>
        <taxon>Intrasporangiaceae</taxon>
        <taxon>Terracoccus</taxon>
    </lineage>
</organism>
<evidence type="ECO:0000313" key="10">
    <source>
        <dbReference type="EMBL" id="RKT79935.1"/>
    </source>
</evidence>
<dbReference type="Pfam" id="PF08281">
    <property type="entry name" value="Sigma70_r4_2"/>
    <property type="match status" value="1"/>
</dbReference>
<dbReference type="AlphaFoldDB" id="A0A495Y382"/>
<keyword evidence="2 6" id="KW-0805">Transcription regulation</keyword>
<proteinExistence type="inferred from homology"/>
<gene>
    <name evidence="10" type="ORF">DFJ68_3413</name>
    <name evidence="9" type="ORF">FHW14_002719</name>
</gene>
<dbReference type="InterPro" id="IPR000838">
    <property type="entry name" value="RNA_pol_sigma70_ECF_CS"/>
</dbReference>
<evidence type="ECO:0000313" key="11">
    <source>
        <dbReference type="Proteomes" id="UP000278440"/>
    </source>
</evidence>
<name>A0A495Y382_9MICO</name>
<dbReference type="Proteomes" id="UP000278440">
    <property type="component" value="Unassembled WGS sequence"/>
</dbReference>
<protein>
    <recommendedName>
        <fullName evidence="6">RNA polymerase sigma factor</fullName>
    </recommendedName>
</protein>
<evidence type="ECO:0000313" key="12">
    <source>
        <dbReference type="Proteomes" id="UP000590811"/>
    </source>
</evidence>
<dbReference type="Gene3D" id="1.10.1740.10">
    <property type="match status" value="1"/>
</dbReference>
<dbReference type="Pfam" id="PF04542">
    <property type="entry name" value="Sigma70_r2"/>
    <property type="match status" value="1"/>
</dbReference>
<evidence type="ECO:0000259" key="8">
    <source>
        <dbReference type="Pfam" id="PF08281"/>
    </source>
</evidence>
<dbReference type="InterPro" id="IPR013249">
    <property type="entry name" value="RNA_pol_sigma70_r4_t2"/>
</dbReference>
<comment type="similarity">
    <text evidence="1 6">Belongs to the sigma-70 factor family. ECF subfamily.</text>
</comment>
<keyword evidence="4 6" id="KW-0238">DNA-binding</keyword>
<evidence type="ECO:0000256" key="1">
    <source>
        <dbReference type="ARBA" id="ARBA00010641"/>
    </source>
</evidence>
<dbReference type="GO" id="GO:0006352">
    <property type="term" value="P:DNA-templated transcription initiation"/>
    <property type="evidence" value="ECO:0007669"/>
    <property type="project" value="InterPro"/>
</dbReference>
<dbReference type="GO" id="GO:0006950">
    <property type="term" value="P:response to stress"/>
    <property type="evidence" value="ECO:0007669"/>
    <property type="project" value="UniProtKB-ARBA"/>
</dbReference>
<dbReference type="RefSeq" id="WP_121034742.1">
    <property type="nucleotide sequence ID" value="NZ_JACHVT010000005.1"/>
</dbReference>
<dbReference type="InterPro" id="IPR013325">
    <property type="entry name" value="RNA_pol_sigma_r2"/>
</dbReference>
<reference evidence="10 11" key="1">
    <citation type="submission" date="2018-10" db="EMBL/GenBank/DDBJ databases">
        <title>Sequencing the genomes of 1000 actinobacteria strains.</title>
        <authorList>
            <person name="Klenk H.-P."/>
        </authorList>
    </citation>
    <scope>NUCLEOTIDE SEQUENCE [LARGE SCALE GENOMIC DNA]</scope>
    <source>
        <strain evidence="10 11">DSM 44267</strain>
    </source>
</reference>
<evidence type="ECO:0000256" key="6">
    <source>
        <dbReference type="RuleBase" id="RU000716"/>
    </source>
</evidence>
<feature type="domain" description="RNA polymerase sigma factor 70 region 4 type 2" evidence="8">
    <location>
        <begin position="110"/>
        <end position="161"/>
    </location>
</feature>
<evidence type="ECO:0000256" key="5">
    <source>
        <dbReference type="ARBA" id="ARBA00023163"/>
    </source>
</evidence>
<dbReference type="EMBL" id="RBXT01000001">
    <property type="protein sequence ID" value="RKT79935.1"/>
    <property type="molecule type" value="Genomic_DNA"/>
</dbReference>
<evidence type="ECO:0000313" key="9">
    <source>
        <dbReference type="EMBL" id="MBB2987536.1"/>
    </source>
</evidence>
<keyword evidence="11" id="KW-1185">Reference proteome</keyword>
<evidence type="ECO:0000256" key="4">
    <source>
        <dbReference type="ARBA" id="ARBA00023125"/>
    </source>
</evidence>
<dbReference type="PANTHER" id="PTHR43133:SF8">
    <property type="entry name" value="RNA POLYMERASE SIGMA FACTOR HI_1459-RELATED"/>
    <property type="match status" value="1"/>
</dbReference>
<keyword evidence="3 6" id="KW-0731">Sigma factor</keyword>
<dbReference type="SUPFAM" id="SSF88659">
    <property type="entry name" value="Sigma3 and sigma4 domains of RNA polymerase sigma factors"/>
    <property type="match status" value="1"/>
</dbReference>
<accession>A0A495Y382</accession>
<evidence type="ECO:0000256" key="2">
    <source>
        <dbReference type="ARBA" id="ARBA00023015"/>
    </source>
</evidence>
<dbReference type="InterPro" id="IPR007627">
    <property type="entry name" value="RNA_pol_sigma70_r2"/>
</dbReference>
<evidence type="ECO:0000259" key="7">
    <source>
        <dbReference type="Pfam" id="PF04542"/>
    </source>
</evidence>
<dbReference type="SUPFAM" id="SSF88946">
    <property type="entry name" value="Sigma2 domain of RNA polymerase sigma factors"/>
    <property type="match status" value="1"/>
</dbReference>
<dbReference type="InterPro" id="IPR036388">
    <property type="entry name" value="WH-like_DNA-bd_sf"/>
</dbReference>
<dbReference type="Proteomes" id="UP000590811">
    <property type="component" value="Unassembled WGS sequence"/>
</dbReference>
<dbReference type="GO" id="GO:0016987">
    <property type="term" value="F:sigma factor activity"/>
    <property type="evidence" value="ECO:0007669"/>
    <property type="project" value="UniProtKB-KW"/>
</dbReference>
<reference evidence="9 12" key="2">
    <citation type="submission" date="2020-08" db="EMBL/GenBank/DDBJ databases">
        <title>Genomic Encyclopedia of Type Strains, Phase IV (KMG-V): Genome sequencing to study the core and pangenomes of soil and plant-associated prokaryotes.</title>
        <authorList>
            <person name="Whitman W."/>
        </authorList>
    </citation>
    <scope>NUCLEOTIDE SEQUENCE [LARGE SCALE GENOMIC DNA]</scope>
    <source>
        <strain evidence="9 12">B3ACCR2</strain>
    </source>
</reference>